<dbReference type="AlphaFoldDB" id="A0AAP0LRQ5"/>
<evidence type="ECO:0000313" key="3">
    <source>
        <dbReference type="Proteomes" id="UP001428341"/>
    </source>
</evidence>
<dbReference type="InterPro" id="IPR013087">
    <property type="entry name" value="Znf_C2H2_type"/>
</dbReference>
<dbReference type="PROSITE" id="PS00028">
    <property type="entry name" value="ZINC_FINGER_C2H2_1"/>
    <property type="match status" value="1"/>
</dbReference>
<name>A0AAP0LRQ5_9ROSI</name>
<organism evidence="2 3">
    <name type="scientific">Citrus x changshan-huyou</name>
    <dbReference type="NCBI Taxonomy" id="2935761"/>
    <lineage>
        <taxon>Eukaryota</taxon>
        <taxon>Viridiplantae</taxon>
        <taxon>Streptophyta</taxon>
        <taxon>Embryophyta</taxon>
        <taxon>Tracheophyta</taxon>
        <taxon>Spermatophyta</taxon>
        <taxon>Magnoliopsida</taxon>
        <taxon>eudicotyledons</taxon>
        <taxon>Gunneridae</taxon>
        <taxon>Pentapetalae</taxon>
        <taxon>rosids</taxon>
        <taxon>malvids</taxon>
        <taxon>Sapindales</taxon>
        <taxon>Rutaceae</taxon>
        <taxon>Aurantioideae</taxon>
        <taxon>Citrus</taxon>
    </lineage>
</organism>
<sequence length="190" mass="21263">MSGNGHPDRFSLALLTHHANPNPVQEHCVVCQLVFSSPEALINHYQTHIRGEELMIFQNNFTRVQNQSALEAQRMFVFYIPSQNQHLHPPSFSLLPNGSLRAHTNNMQDQQMKPVVFPVRRIQSLPPSTNDGTMISATSASATVTNQLNQPTAVAMPNEIDLNSDYHEENNNLVVGRDDRSINLDLTLGL</sequence>
<dbReference type="EMBL" id="JBCGBO010000024">
    <property type="protein sequence ID" value="KAK9182882.1"/>
    <property type="molecule type" value="Genomic_DNA"/>
</dbReference>
<dbReference type="Proteomes" id="UP001428341">
    <property type="component" value="Unassembled WGS sequence"/>
</dbReference>
<proteinExistence type="predicted"/>
<gene>
    <name evidence="2" type="ORF">WN944_026030</name>
</gene>
<evidence type="ECO:0000259" key="1">
    <source>
        <dbReference type="PROSITE" id="PS00028"/>
    </source>
</evidence>
<feature type="domain" description="C2H2-type" evidence="1">
    <location>
        <begin position="28"/>
        <end position="48"/>
    </location>
</feature>
<reference evidence="2 3" key="1">
    <citation type="submission" date="2024-05" db="EMBL/GenBank/DDBJ databases">
        <title>Haplotype-resolved chromosome-level genome assembly of Huyou (Citrus changshanensis).</title>
        <authorList>
            <person name="Miao C."/>
            <person name="Chen W."/>
            <person name="Wu Y."/>
            <person name="Wang L."/>
            <person name="Zhao S."/>
            <person name="Grierson D."/>
            <person name="Xu C."/>
            <person name="Chen K."/>
        </authorList>
    </citation>
    <scope>NUCLEOTIDE SEQUENCE [LARGE SCALE GENOMIC DNA]</scope>
    <source>
        <strain evidence="2">01-14</strain>
        <tissue evidence="2">Leaf</tissue>
    </source>
</reference>
<keyword evidence="3" id="KW-1185">Reference proteome</keyword>
<comment type="caution">
    <text evidence="2">The sequence shown here is derived from an EMBL/GenBank/DDBJ whole genome shotgun (WGS) entry which is preliminary data.</text>
</comment>
<evidence type="ECO:0000313" key="2">
    <source>
        <dbReference type="EMBL" id="KAK9182882.1"/>
    </source>
</evidence>
<accession>A0AAP0LRQ5</accession>
<protein>
    <recommendedName>
        <fullName evidence="1">C2H2-type domain-containing protein</fullName>
    </recommendedName>
</protein>